<protein>
    <submittedName>
        <fullName evidence="3">ABC transporter ATP-binding protein</fullName>
    </submittedName>
</protein>
<dbReference type="InterPro" id="IPR003439">
    <property type="entry name" value="ABC_transporter-like_ATP-bd"/>
</dbReference>
<keyword evidence="3" id="KW-0547">Nucleotide-binding</keyword>
<comment type="caution">
    <text evidence="3">The sequence shown here is derived from an EMBL/GenBank/DDBJ whole genome shotgun (WGS) entry which is preliminary data.</text>
</comment>
<dbReference type="Gene3D" id="3.40.50.300">
    <property type="entry name" value="P-loop containing nucleotide triphosphate hydrolases"/>
    <property type="match status" value="1"/>
</dbReference>
<gene>
    <name evidence="3" type="ORF">M8H41_18095</name>
</gene>
<dbReference type="GO" id="GO:0005524">
    <property type="term" value="F:ATP binding"/>
    <property type="evidence" value="ECO:0007669"/>
    <property type="project" value="UniProtKB-KW"/>
</dbReference>
<keyword evidence="3" id="KW-0067">ATP-binding</keyword>
<sequence>MGRARHIGLFSVPSGKDKKIADEAIDEVGISSIRDKLCNHLSGGQLQLVFIARALASEPKVLVLDEPESHLDFRNQFMILNLIRRLVKERCLACIINTHYPEHALRLSDTTLLLGKKSYLFGRTREIITEKRIEEYFGISAKILPVPYKGEEIKAFVVLDTCVP</sequence>
<organism evidence="3 4">
    <name type="scientific">Desulfosporosinus nitroreducens</name>
    <dbReference type="NCBI Taxonomy" id="2018668"/>
    <lineage>
        <taxon>Bacteria</taxon>
        <taxon>Bacillati</taxon>
        <taxon>Bacillota</taxon>
        <taxon>Clostridia</taxon>
        <taxon>Eubacteriales</taxon>
        <taxon>Desulfitobacteriaceae</taxon>
        <taxon>Desulfosporosinus</taxon>
    </lineage>
</organism>
<evidence type="ECO:0000259" key="2">
    <source>
        <dbReference type="Pfam" id="PF00005"/>
    </source>
</evidence>
<dbReference type="RefSeq" id="WP_289710825.1">
    <property type="nucleotide sequence ID" value="NZ_JAMHFY010000011.1"/>
</dbReference>
<accession>A0ABT8QXG2</accession>
<dbReference type="Proteomes" id="UP001176021">
    <property type="component" value="Unassembled WGS sequence"/>
</dbReference>
<evidence type="ECO:0000256" key="1">
    <source>
        <dbReference type="ARBA" id="ARBA00022448"/>
    </source>
</evidence>
<dbReference type="InterPro" id="IPR027417">
    <property type="entry name" value="P-loop_NTPase"/>
</dbReference>
<evidence type="ECO:0000313" key="4">
    <source>
        <dbReference type="Proteomes" id="UP001176021"/>
    </source>
</evidence>
<keyword evidence="4" id="KW-1185">Reference proteome</keyword>
<proteinExistence type="predicted"/>
<dbReference type="SUPFAM" id="SSF52540">
    <property type="entry name" value="P-loop containing nucleoside triphosphate hydrolases"/>
    <property type="match status" value="1"/>
</dbReference>
<dbReference type="EMBL" id="JAMJEV010000016">
    <property type="protein sequence ID" value="MDO0824748.1"/>
    <property type="molecule type" value="Genomic_DNA"/>
</dbReference>
<dbReference type="Pfam" id="PF00005">
    <property type="entry name" value="ABC_tran"/>
    <property type="match status" value="1"/>
</dbReference>
<reference evidence="3" key="1">
    <citation type="submission" date="2022-05" db="EMBL/GenBank/DDBJ databases">
        <title>Expanded diversity of anoxic marine methylotrophy in a Black Sea sulfate reducing microorganism.</title>
        <authorList>
            <person name="Fischer P.Q."/>
            <person name="Stams A.J.M."/>
            <person name="Villanueva L."/>
            <person name="Sousa D.Z."/>
        </authorList>
    </citation>
    <scope>NUCLEOTIDE SEQUENCE</scope>
    <source>
        <strain evidence="3">P130</strain>
    </source>
</reference>
<dbReference type="PANTHER" id="PTHR42734:SF19">
    <property type="entry name" value="IRON COMPOUNDS ABC TRANSPORTER, ATP-BINDING PROTEIN"/>
    <property type="match status" value="1"/>
</dbReference>
<dbReference type="PANTHER" id="PTHR42734">
    <property type="entry name" value="METAL TRANSPORT SYSTEM ATP-BINDING PROTEIN TM_0124-RELATED"/>
    <property type="match status" value="1"/>
</dbReference>
<feature type="domain" description="ABC transporter" evidence="2">
    <location>
        <begin position="16"/>
        <end position="67"/>
    </location>
</feature>
<name>A0ABT8QXG2_9FIRM</name>
<dbReference type="InterPro" id="IPR050153">
    <property type="entry name" value="Metal_Ion_Import_ABC"/>
</dbReference>
<evidence type="ECO:0000313" key="3">
    <source>
        <dbReference type="EMBL" id="MDO0824748.1"/>
    </source>
</evidence>
<keyword evidence="1" id="KW-0813">Transport</keyword>